<protein>
    <submittedName>
        <fullName evidence="1">Uncharacterized protein</fullName>
    </submittedName>
</protein>
<reference evidence="1 2" key="1">
    <citation type="submission" date="2016-08" db="EMBL/GenBank/DDBJ databases">
        <title>Draft genome of Fabibacter sp. strain SK-8.</title>
        <authorList>
            <person name="Wong S.-K."/>
            <person name="Hamasaki K."/>
            <person name="Yoshizawa S."/>
        </authorList>
    </citation>
    <scope>NUCLEOTIDE SEQUENCE [LARGE SCALE GENOMIC DNA]</scope>
    <source>
        <strain evidence="1 2">SK-8</strain>
    </source>
</reference>
<proteinExistence type="predicted"/>
<dbReference type="EMBL" id="MDGQ01000005">
    <property type="protein sequence ID" value="OEK04438.1"/>
    <property type="molecule type" value="Genomic_DNA"/>
</dbReference>
<sequence length="193" mass="22424">MTAQSSEPFSKEIERAYAQIQFDIDVEKILVDFKNELIEKEILIEEDLNDPSNIYDKLAKLKENVDPLAFGIQGVIDREPWDNLLSSTDILSLNESTQTTVALFTYYQRFSVNHAKFELQLTENRLLEFKGENVPINSLESILFEEIDRLAYRNVTSKNVRIVIKADPKTPNEFVTFIIGKLRKMDLRSVEFR</sequence>
<dbReference type="AlphaFoldDB" id="A0A1E5SZ76"/>
<dbReference type="Proteomes" id="UP000095552">
    <property type="component" value="Unassembled WGS sequence"/>
</dbReference>
<evidence type="ECO:0000313" key="2">
    <source>
        <dbReference type="Proteomes" id="UP000095552"/>
    </source>
</evidence>
<organism evidence="1 2">
    <name type="scientific">Roseivirga misakiensis</name>
    <dbReference type="NCBI Taxonomy" id="1563681"/>
    <lineage>
        <taxon>Bacteria</taxon>
        <taxon>Pseudomonadati</taxon>
        <taxon>Bacteroidota</taxon>
        <taxon>Cytophagia</taxon>
        <taxon>Cytophagales</taxon>
        <taxon>Roseivirgaceae</taxon>
        <taxon>Roseivirga</taxon>
    </lineage>
</organism>
<keyword evidence="2" id="KW-1185">Reference proteome</keyword>
<name>A0A1E5SZ76_9BACT</name>
<evidence type="ECO:0000313" key="1">
    <source>
        <dbReference type="EMBL" id="OEK04438.1"/>
    </source>
</evidence>
<gene>
    <name evidence="1" type="ORF">BFP71_13260</name>
</gene>
<accession>A0A1E5SZ76</accession>
<dbReference type="STRING" id="1563681.BFP71_13260"/>
<comment type="caution">
    <text evidence="1">The sequence shown here is derived from an EMBL/GenBank/DDBJ whole genome shotgun (WGS) entry which is preliminary data.</text>
</comment>